<protein>
    <submittedName>
        <fullName evidence="1">Uncharacterized protein</fullName>
    </submittedName>
</protein>
<reference evidence="1 2" key="1">
    <citation type="submission" date="2018-05" db="EMBL/GenBank/DDBJ databases">
        <title>Reference genomes for bee gut microbiota database.</title>
        <authorList>
            <person name="Ellegaard K.M."/>
        </authorList>
    </citation>
    <scope>NUCLEOTIDE SEQUENCE [LARGE SCALE GENOMIC DNA]</scope>
    <source>
        <strain evidence="1 2">ESL0184</strain>
    </source>
</reference>
<dbReference type="Proteomes" id="UP000247698">
    <property type="component" value="Unassembled WGS sequence"/>
</dbReference>
<evidence type="ECO:0000313" key="1">
    <source>
        <dbReference type="EMBL" id="PXY84361.1"/>
    </source>
</evidence>
<dbReference type="RefSeq" id="WP_110445941.1">
    <property type="nucleotide sequence ID" value="NZ_QGLG01000002.1"/>
</dbReference>
<keyword evidence="2" id="KW-1185">Reference proteome</keyword>
<evidence type="ECO:0000313" key="2">
    <source>
        <dbReference type="Proteomes" id="UP000247698"/>
    </source>
</evidence>
<proteinExistence type="predicted"/>
<accession>A0ABX5N2V3</accession>
<comment type="caution">
    <text evidence="1">The sequence shown here is derived from an EMBL/GenBank/DDBJ whole genome shotgun (WGS) entry which is preliminary data.</text>
</comment>
<dbReference type="EMBL" id="QGLG01000002">
    <property type="protein sequence ID" value="PXY84361.1"/>
    <property type="molecule type" value="Genomic_DNA"/>
</dbReference>
<sequence length="73" mass="8637">MEKSEIMKLYHDWDSAVISALSQYVDKFHKPWPVYGPHEVELIDYCIKKNVSIDDLSPNDLVYKKYNPDSIIY</sequence>
<name>A0ABX5N2V3_9LACO</name>
<organism evidence="1 2">
    <name type="scientific">Lactobacillus melliventris</name>
    <dbReference type="NCBI Taxonomy" id="1218507"/>
    <lineage>
        <taxon>Bacteria</taxon>
        <taxon>Bacillati</taxon>
        <taxon>Bacillota</taxon>
        <taxon>Bacilli</taxon>
        <taxon>Lactobacillales</taxon>
        <taxon>Lactobacillaceae</taxon>
        <taxon>Lactobacillus</taxon>
    </lineage>
</organism>
<gene>
    <name evidence="1" type="ORF">DK873_04195</name>
</gene>